<comment type="caution">
    <text evidence="1">The sequence shown here is derived from an EMBL/GenBank/DDBJ whole genome shotgun (WGS) entry which is preliminary data.</text>
</comment>
<reference evidence="2" key="1">
    <citation type="journal article" date="2019" name="Int. J. Syst. Evol. Microbiol.">
        <title>The Global Catalogue of Microorganisms (GCM) 10K type strain sequencing project: providing services to taxonomists for standard genome sequencing and annotation.</title>
        <authorList>
            <consortium name="The Broad Institute Genomics Platform"/>
            <consortium name="The Broad Institute Genome Sequencing Center for Infectious Disease"/>
            <person name="Wu L."/>
            <person name="Ma J."/>
        </authorList>
    </citation>
    <scope>NUCLEOTIDE SEQUENCE [LARGE SCALE GENOMIC DNA]</scope>
    <source>
        <strain evidence="2">KCTC 42087</strain>
    </source>
</reference>
<keyword evidence="2" id="KW-1185">Reference proteome</keyword>
<proteinExistence type="predicted"/>
<evidence type="ECO:0000313" key="1">
    <source>
        <dbReference type="EMBL" id="MFC5745868.1"/>
    </source>
</evidence>
<dbReference type="InterPro" id="IPR037883">
    <property type="entry name" value="Knr4/Smi1-like_sf"/>
</dbReference>
<gene>
    <name evidence="1" type="ORF">ACFPZN_09635</name>
</gene>
<evidence type="ECO:0000313" key="2">
    <source>
        <dbReference type="Proteomes" id="UP001596074"/>
    </source>
</evidence>
<organism evidence="1 2">
    <name type="scientific">Actinomadura rugatobispora</name>
    <dbReference type="NCBI Taxonomy" id="1994"/>
    <lineage>
        <taxon>Bacteria</taxon>
        <taxon>Bacillati</taxon>
        <taxon>Actinomycetota</taxon>
        <taxon>Actinomycetes</taxon>
        <taxon>Streptosporangiales</taxon>
        <taxon>Thermomonosporaceae</taxon>
        <taxon>Actinomadura</taxon>
    </lineage>
</organism>
<name>A0ABW0ZWT9_9ACTN</name>
<sequence length="280" mass="30625">MDGEQLAAAVARLMGVGAGDLTCDEPGHPDGHTCLPISGGADVDGLIETLTKRYAGPFTHAASPSLRFAEQAGRTHAWVWDDRAVTLGRGPDGRPFIAVAERDIPRPEELPAEMSWVERLVAITAGTASPVPAPDWAAVESRLGAPLPGDYRRIVETFGCDGLFDAFFQVFTPDELIWHAEVHAGDDLAPGDEHPPFPAPSGVIPWSSNEHQETFFWITEGPDPDRWPVYAVDSLGDGSRFECTATEFLFRQMTDPDHPFFTRSDNLRGHWFMKFARSGA</sequence>
<dbReference type="SUPFAM" id="SSF160631">
    <property type="entry name" value="SMI1/KNR4-like"/>
    <property type="match status" value="1"/>
</dbReference>
<accession>A0ABW0ZWT9</accession>
<dbReference type="Proteomes" id="UP001596074">
    <property type="component" value="Unassembled WGS sequence"/>
</dbReference>
<dbReference type="EMBL" id="JBHSON010000010">
    <property type="protein sequence ID" value="MFC5745868.1"/>
    <property type="molecule type" value="Genomic_DNA"/>
</dbReference>
<protein>
    <recommendedName>
        <fullName evidence="3">SMI1/KNR4 family protein</fullName>
    </recommendedName>
</protein>
<dbReference type="RefSeq" id="WP_378281492.1">
    <property type="nucleotide sequence ID" value="NZ_JBHSON010000010.1"/>
</dbReference>
<evidence type="ECO:0008006" key="3">
    <source>
        <dbReference type="Google" id="ProtNLM"/>
    </source>
</evidence>